<evidence type="ECO:0000256" key="2">
    <source>
        <dbReference type="ARBA" id="ARBA00023002"/>
    </source>
</evidence>
<evidence type="ECO:0000256" key="1">
    <source>
        <dbReference type="ARBA" id="ARBA00007406"/>
    </source>
</evidence>
<evidence type="ECO:0000259" key="8">
    <source>
        <dbReference type="SMART" id="SM00846"/>
    </source>
</evidence>
<dbReference type="Gene3D" id="3.30.360.10">
    <property type="entry name" value="Dihydrodipicolinate Reductase, domain 2"/>
    <property type="match status" value="1"/>
</dbReference>
<feature type="binding site" evidence="4">
    <location>
        <position position="187"/>
    </location>
    <ligand>
        <name>D-glyceraldehyde 3-phosphate</name>
        <dbReference type="ChEBI" id="CHEBI:59776"/>
    </ligand>
</feature>
<dbReference type="SUPFAM" id="SSF51735">
    <property type="entry name" value="NAD(P)-binding Rossmann-fold domains"/>
    <property type="match status" value="1"/>
</dbReference>
<feature type="binding site" evidence="5">
    <location>
        <position position="320"/>
    </location>
    <ligand>
        <name>NAD(+)</name>
        <dbReference type="ChEBI" id="CHEBI:57540"/>
    </ligand>
</feature>
<name>A0A0G0AUA6_9BACT</name>
<dbReference type="AlphaFoldDB" id="A0A0G0AUA6"/>
<dbReference type="PANTHER" id="PTHR43148">
    <property type="entry name" value="GLYCERALDEHYDE-3-PHOSPHATE DEHYDROGENASE 2"/>
    <property type="match status" value="1"/>
</dbReference>
<feature type="binding site" evidence="4">
    <location>
        <begin position="156"/>
        <end position="158"/>
    </location>
    <ligand>
        <name>D-glyceraldehyde 3-phosphate</name>
        <dbReference type="ChEBI" id="CHEBI:59776"/>
    </ligand>
</feature>
<evidence type="ECO:0000256" key="6">
    <source>
        <dbReference type="PIRSR" id="PIRSR000149-4"/>
    </source>
</evidence>
<dbReference type="InterPro" id="IPR020828">
    <property type="entry name" value="GlycerAld_3-P_DH_NAD(P)-bd"/>
</dbReference>
<dbReference type="InterPro" id="IPR020829">
    <property type="entry name" value="GlycerAld_3-P_DH_cat"/>
</dbReference>
<feature type="site" description="Activates thiol group during catalysis" evidence="6">
    <location>
        <position position="184"/>
    </location>
</feature>
<feature type="active site" description="Nucleophile" evidence="3">
    <location>
        <position position="157"/>
    </location>
</feature>
<sequence length="339" mass="37203">MPMKKIKVGLNGFGRIGRAFTRIALTRNNFEIVAINTRKTSTSIMAYLLAFDSVYRRFSMEVKEESDGISVNGKKILTLLNDKPENIPWDKYGVDVVVDATGAFNKKPDLEKHLKGSVKKVVLTAPAKDEETPFVVLGVNDDKFDFKNATVISNASCTTNCSAPMFKVINDNFKVVSGFLTTTHAMTISQKLLDDAGKNPGGSRAAFMNIIPSTTGAAKAVARVIPELKGKVDGMSLRVPVATGSITDISIIVEKPTTVEEVNKKFKEASETSMKGILGYEDKVLVSSDFIGSSYSCIFDSNYTKVVNGNLVKIFGWYDNEWGYSTRLVDLVERLAQYV</sequence>
<evidence type="ECO:0000313" key="9">
    <source>
        <dbReference type="EMBL" id="KKP60778.1"/>
    </source>
</evidence>
<dbReference type="Pfam" id="PF02800">
    <property type="entry name" value="Gp_dh_C"/>
    <property type="match status" value="1"/>
</dbReference>
<dbReference type="GO" id="GO:0006006">
    <property type="term" value="P:glucose metabolic process"/>
    <property type="evidence" value="ECO:0007669"/>
    <property type="project" value="InterPro"/>
</dbReference>
<dbReference type="PIRSF" id="PIRSF000149">
    <property type="entry name" value="GAP_DH"/>
    <property type="match status" value="1"/>
</dbReference>
<feature type="binding site" evidence="5">
    <location>
        <position position="124"/>
    </location>
    <ligand>
        <name>NAD(+)</name>
        <dbReference type="ChEBI" id="CHEBI:57540"/>
    </ligand>
</feature>
<dbReference type="GO" id="GO:0051287">
    <property type="term" value="F:NAD binding"/>
    <property type="evidence" value="ECO:0007669"/>
    <property type="project" value="InterPro"/>
</dbReference>
<dbReference type="InterPro" id="IPR020831">
    <property type="entry name" value="GlycerAld/Erythrose_P_DH"/>
</dbReference>
<dbReference type="CDD" id="cd05214">
    <property type="entry name" value="GAPDH_I_N"/>
    <property type="match status" value="1"/>
</dbReference>
<dbReference type="GO" id="GO:0050661">
    <property type="term" value="F:NADP binding"/>
    <property type="evidence" value="ECO:0007669"/>
    <property type="project" value="InterPro"/>
</dbReference>
<feature type="binding site" evidence="4">
    <location>
        <begin position="215"/>
        <end position="216"/>
    </location>
    <ligand>
        <name>D-glyceraldehyde 3-phosphate</name>
        <dbReference type="ChEBI" id="CHEBI:59776"/>
    </ligand>
</feature>
<keyword evidence="5" id="KW-0547">Nucleotide-binding</keyword>
<reference evidence="9 10" key="1">
    <citation type="journal article" date="2015" name="Nature">
        <title>rRNA introns, odd ribosomes, and small enigmatic genomes across a large radiation of phyla.</title>
        <authorList>
            <person name="Brown C.T."/>
            <person name="Hug L.A."/>
            <person name="Thomas B.C."/>
            <person name="Sharon I."/>
            <person name="Castelle C.J."/>
            <person name="Singh A."/>
            <person name="Wilkins M.J."/>
            <person name="Williams K.H."/>
            <person name="Banfield J.F."/>
        </authorList>
    </citation>
    <scope>NUCLEOTIDE SEQUENCE [LARGE SCALE GENOMIC DNA]</scope>
</reference>
<dbReference type="SMART" id="SM00846">
    <property type="entry name" value="Gp_dh_N"/>
    <property type="match status" value="1"/>
</dbReference>
<comment type="similarity">
    <text evidence="1 7">Belongs to the glyceraldehyde-3-phosphate dehydrogenase family.</text>
</comment>
<dbReference type="STRING" id="1618484.UR56_C0019G0003"/>
<accession>A0A0G0AUA6</accession>
<gene>
    <name evidence="9" type="ORF">UR56_C0019G0003</name>
</gene>
<evidence type="ECO:0000256" key="5">
    <source>
        <dbReference type="PIRSR" id="PIRSR000149-3"/>
    </source>
</evidence>
<dbReference type="InterPro" id="IPR036291">
    <property type="entry name" value="NAD(P)-bd_dom_sf"/>
</dbReference>
<feature type="binding site" evidence="5">
    <location>
        <begin position="15"/>
        <end position="16"/>
    </location>
    <ligand>
        <name>NAD(+)</name>
        <dbReference type="ChEBI" id="CHEBI:57540"/>
    </ligand>
</feature>
<evidence type="ECO:0000256" key="4">
    <source>
        <dbReference type="PIRSR" id="PIRSR000149-2"/>
    </source>
</evidence>
<dbReference type="CDD" id="cd18126">
    <property type="entry name" value="GAPDH_I_C"/>
    <property type="match status" value="1"/>
</dbReference>
<dbReference type="FunFam" id="3.30.360.10:FF:000002">
    <property type="entry name" value="Glyceraldehyde-3-phosphate dehydrogenase"/>
    <property type="match status" value="1"/>
</dbReference>
<evidence type="ECO:0000313" key="10">
    <source>
        <dbReference type="Proteomes" id="UP000034004"/>
    </source>
</evidence>
<dbReference type="FunFam" id="3.40.50.720:FF:000001">
    <property type="entry name" value="Glyceraldehyde-3-phosphate dehydrogenase"/>
    <property type="match status" value="1"/>
</dbReference>
<dbReference type="Gene3D" id="3.40.50.720">
    <property type="entry name" value="NAD(P)-binding Rossmann-like Domain"/>
    <property type="match status" value="1"/>
</dbReference>
<dbReference type="Proteomes" id="UP000034004">
    <property type="component" value="Unassembled WGS sequence"/>
</dbReference>
<proteinExistence type="inferred from homology"/>
<dbReference type="NCBIfam" id="TIGR01534">
    <property type="entry name" value="GAPDH-I"/>
    <property type="match status" value="1"/>
</dbReference>
<keyword evidence="2" id="KW-0560">Oxidoreductase</keyword>
<dbReference type="Pfam" id="PF00044">
    <property type="entry name" value="Gp_dh_N"/>
    <property type="match status" value="1"/>
</dbReference>
<comment type="caution">
    <text evidence="9">The sequence shown here is derived from an EMBL/GenBank/DDBJ whole genome shotgun (WGS) entry which is preliminary data.</text>
</comment>
<dbReference type="EMBL" id="LBPR01000019">
    <property type="protein sequence ID" value="KKP60778.1"/>
    <property type="molecule type" value="Genomic_DNA"/>
</dbReference>
<keyword evidence="5" id="KW-0520">NAD</keyword>
<dbReference type="PRINTS" id="PR00078">
    <property type="entry name" value="G3PDHDRGNASE"/>
</dbReference>
<feature type="binding site" evidence="4">
    <location>
        <position position="238"/>
    </location>
    <ligand>
        <name>D-glyceraldehyde 3-phosphate</name>
        <dbReference type="ChEBI" id="CHEBI:59776"/>
    </ligand>
</feature>
<feature type="domain" description="Glyceraldehyde 3-phosphate dehydrogenase NAD(P) binding" evidence="8">
    <location>
        <begin position="6"/>
        <end position="157"/>
    </location>
</feature>
<organism evidence="9 10">
    <name type="scientific">Candidatus Roizmanbacteria bacterium GW2011_GWC2_34_23</name>
    <dbReference type="NCBI Taxonomy" id="1618484"/>
    <lineage>
        <taxon>Bacteria</taxon>
        <taxon>Candidatus Roizmaniibacteriota</taxon>
    </lineage>
</organism>
<dbReference type="InterPro" id="IPR006424">
    <property type="entry name" value="Glyceraldehyde-3-P_DH_1"/>
</dbReference>
<dbReference type="PATRIC" id="fig|1618484.3.peg.656"/>
<dbReference type="GO" id="GO:0016620">
    <property type="term" value="F:oxidoreductase activity, acting on the aldehyde or oxo group of donors, NAD or NADP as acceptor"/>
    <property type="evidence" value="ECO:0007669"/>
    <property type="project" value="InterPro"/>
</dbReference>
<evidence type="ECO:0000256" key="3">
    <source>
        <dbReference type="PIRSR" id="PIRSR000149-1"/>
    </source>
</evidence>
<evidence type="ECO:0000256" key="7">
    <source>
        <dbReference type="RuleBase" id="RU000397"/>
    </source>
</evidence>
<dbReference type="SUPFAM" id="SSF55347">
    <property type="entry name" value="Glyceraldehyde-3-phosphate dehydrogenase-like, C-terminal domain"/>
    <property type="match status" value="1"/>
</dbReference>
<protein>
    <submittedName>
        <fullName evidence="9">Glyceraldehyde-3-phosphate dehydrogenase, type I</fullName>
    </submittedName>
</protein>